<geneLocation type="plasmid" evidence="2">
    <name>unnamed</name>
</geneLocation>
<dbReference type="PATRIC" id="fig|1469144.10.peg.11"/>
<keyword evidence="3" id="KW-1185">Reference proteome</keyword>
<sequence length="518" mass="56573">MPTTNLPPEIGHPGGHAPTWTPLLGAGYEAVGYEETPELQFPQSIAVYDRMRRTDAQIGALLRAITLAILQTPTKLTTKGVDRRVVQFIKTELGLQDPGEGRARRRRQGIVWAEHLRLALLALPLGFMPFEQVYEVGPPAPDQEDVGLPRVAHLRKLGPRFPRTLTEIRVDEDGGLAGIVQAPIGSDTAAYPGVVRLGPGLPGPQREVFIPADRLAYYVLDREGADWTGTSILRTAYKHWLIRDALLRLGPQIVERNGMGVPVVYYANDDDQQKALQLAREFRAGAHAGAALPDSMRLELVGVNGSTRDELPLVQYHDQAISRSALAMFLDLGHDNGARSLGDTFVDYFVMSLQAITTWLAETTTEHVIRDLVELNFGADEPYPVLEFDEITSESTPTADALKTLVDAKLLTTDPELEDEVRRRYGLPPKPKEKPTTPTPPVPFPPLGPTGTPGEIPITGEPPAPQGNQPPTAIPTVATAGGVSGHTWNGTHGHPDELLARAEQLVTRIARLREGRRV</sequence>
<dbReference type="InterPro" id="IPR009279">
    <property type="entry name" value="Portal_Mu"/>
</dbReference>
<proteinExistence type="predicted"/>
<reference evidence="3" key="1">
    <citation type="submission" date="2015-04" db="EMBL/GenBank/DDBJ databases">
        <title>Physiological reanalysis, assessment of diazotrophy, and genome sequences of multiple isolates of Streptomyces thermoautotrophicus.</title>
        <authorList>
            <person name="MacKellar D.C."/>
            <person name="Lieber L."/>
            <person name="Norman J."/>
            <person name="Bolger A."/>
            <person name="Tobin C."/>
            <person name="Murray J.W."/>
            <person name="Chang R."/>
            <person name="Ford T."/>
            <person name="Nguyen P.Q."/>
            <person name="Woodward J."/>
            <person name="Permingeat H."/>
            <person name="Joshi N.S."/>
            <person name="Silver P.A."/>
            <person name="Usadel B."/>
            <person name="Rutherford A.W."/>
            <person name="Friesen M."/>
            <person name="Prell J."/>
        </authorList>
    </citation>
    <scope>NUCLEOTIDE SEQUENCE [LARGE SCALE GENOMIC DNA]</scope>
    <source>
        <strain evidence="3">H1</strain>
    </source>
</reference>
<dbReference type="EMBL" id="LAXD01000002">
    <property type="protein sequence ID" value="KWW97364.1"/>
    <property type="molecule type" value="Genomic_DNA"/>
</dbReference>
<name>A0A132MHP6_9ACTN</name>
<dbReference type="AlphaFoldDB" id="A0A132MHP6"/>
<feature type="compositionally biased region" description="Low complexity" evidence="1">
    <location>
        <begin position="449"/>
        <end position="459"/>
    </location>
</feature>
<keyword evidence="2" id="KW-0614">Plasmid</keyword>
<dbReference type="Pfam" id="PF06074">
    <property type="entry name" value="Portal_Mu"/>
    <property type="match status" value="1"/>
</dbReference>
<dbReference type="Proteomes" id="UP000070188">
    <property type="component" value="Unassembled WGS sequence"/>
</dbReference>
<comment type="caution">
    <text evidence="2">The sequence shown here is derived from an EMBL/GenBank/DDBJ whole genome shotgun (WGS) entry which is preliminary data.</text>
</comment>
<evidence type="ECO:0000313" key="3">
    <source>
        <dbReference type="Proteomes" id="UP000070188"/>
    </source>
</evidence>
<protein>
    <recommendedName>
        <fullName evidence="4">Portal protein</fullName>
    </recommendedName>
</protein>
<evidence type="ECO:0008006" key="4">
    <source>
        <dbReference type="Google" id="ProtNLM"/>
    </source>
</evidence>
<evidence type="ECO:0000256" key="1">
    <source>
        <dbReference type="SAM" id="MobiDB-lite"/>
    </source>
</evidence>
<accession>A0A132MHP6</accession>
<feature type="compositionally biased region" description="Pro residues" evidence="1">
    <location>
        <begin position="437"/>
        <end position="448"/>
    </location>
</feature>
<dbReference type="OrthoDB" id="1804088at2"/>
<gene>
    <name evidence="2" type="ORF">LI90_4336</name>
</gene>
<feature type="region of interest" description="Disordered" evidence="1">
    <location>
        <begin position="417"/>
        <end position="496"/>
    </location>
</feature>
<dbReference type="RefSeq" id="WP_066892354.1">
    <property type="nucleotide sequence ID" value="NZ_LAXD01000002.1"/>
</dbReference>
<organism evidence="2 3">
    <name type="scientific">Carbonactinospora thermoautotrophica</name>
    <dbReference type="NCBI Taxonomy" id="1469144"/>
    <lineage>
        <taxon>Bacteria</taxon>
        <taxon>Bacillati</taxon>
        <taxon>Actinomycetota</taxon>
        <taxon>Actinomycetes</taxon>
        <taxon>Kitasatosporales</taxon>
        <taxon>Carbonactinosporaceae</taxon>
        <taxon>Carbonactinospora</taxon>
    </lineage>
</organism>
<evidence type="ECO:0000313" key="2">
    <source>
        <dbReference type="EMBL" id="KWW97364.1"/>
    </source>
</evidence>